<gene>
    <name evidence="1" type="ORF">BINO364_LOCUS16286</name>
</gene>
<protein>
    <submittedName>
        <fullName evidence="1">Uncharacterized protein</fullName>
    </submittedName>
</protein>
<dbReference type="AlphaFoldDB" id="A0A8J9VVT9"/>
<evidence type="ECO:0000313" key="2">
    <source>
        <dbReference type="Proteomes" id="UP000838878"/>
    </source>
</evidence>
<sequence>MALKGLTNSKKIINIINKYGHSCSYTVLEELETEATFGSAQQNFVCPEGIIRSKNLCTGVAYDNFDRFVDTSSGKDTLHDTVGIIFQDISNFNESNSNNVIMNVAEESDNTPQELNEIREEINEAPQQHQQELNETTDEINEAPQQHQPLGITRRRRRTFDAVTFEIESYNKRPKLRETLEPITSSLRLQIPTYISKFEHIDLAWILRHFIDKPRIPSWVGFNSIFHESTSCKQKIAYLTTINSSPTNSSVVLETMKQAQQIALECKEPYMEITYDLAIAKVALQIKSTEKPRFDNLFIHFGSFHIMMAYFKAVGKFIDNCGISDLMVNCGLLASGSVNSFITGKHFNRCKRLHPLLSLSLQILHFERFIDEKKIQISDNIKETLPDFVTKKTADPTIVDKN</sequence>
<keyword evidence="2" id="KW-1185">Reference proteome</keyword>
<feature type="non-terminal residue" evidence="1">
    <location>
        <position position="402"/>
    </location>
</feature>
<organism evidence="1 2">
    <name type="scientific">Brenthis ino</name>
    <name type="common">lesser marbled fritillary</name>
    <dbReference type="NCBI Taxonomy" id="405034"/>
    <lineage>
        <taxon>Eukaryota</taxon>
        <taxon>Metazoa</taxon>
        <taxon>Ecdysozoa</taxon>
        <taxon>Arthropoda</taxon>
        <taxon>Hexapoda</taxon>
        <taxon>Insecta</taxon>
        <taxon>Pterygota</taxon>
        <taxon>Neoptera</taxon>
        <taxon>Endopterygota</taxon>
        <taxon>Lepidoptera</taxon>
        <taxon>Glossata</taxon>
        <taxon>Ditrysia</taxon>
        <taxon>Papilionoidea</taxon>
        <taxon>Nymphalidae</taxon>
        <taxon>Heliconiinae</taxon>
        <taxon>Argynnini</taxon>
        <taxon>Brenthis</taxon>
    </lineage>
</organism>
<dbReference type="PANTHER" id="PTHR46704:SF9">
    <property type="entry name" value="BHLH DOMAIN-CONTAINING PROTEIN"/>
    <property type="match status" value="1"/>
</dbReference>
<dbReference type="Proteomes" id="UP000838878">
    <property type="component" value="Chromosome 9"/>
</dbReference>
<dbReference type="EMBL" id="OV170229">
    <property type="protein sequence ID" value="CAH0731408.1"/>
    <property type="molecule type" value="Genomic_DNA"/>
</dbReference>
<dbReference type="OrthoDB" id="7224136at2759"/>
<accession>A0A8J9VVT9</accession>
<name>A0A8J9VVT9_9NEOP</name>
<dbReference type="PANTHER" id="PTHR46704">
    <property type="entry name" value="CXC DOMAIN-CONTAINING PROTEIN-RELATED"/>
    <property type="match status" value="1"/>
</dbReference>
<proteinExistence type="predicted"/>
<evidence type="ECO:0000313" key="1">
    <source>
        <dbReference type="EMBL" id="CAH0731408.1"/>
    </source>
</evidence>
<reference evidence="1" key="1">
    <citation type="submission" date="2021-12" db="EMBL/GenBank/DDBJ databases">
        <authorList>
            <person name="Martin H S."/>
        </authorList>
    </citation>
    <scope>NUCLEOTIDE SEQUENCE</scope>
</reference>